<dbReference type="Pfam" id="PF10708">
    <property type="entry name" value="DUF2510"/>
    <property type="match status" value="1"/>
</dbReference>
<evidence type="ECO:0000256" key="1">
    <source>
        <dbReference type="SAM" id="Phobius"/>
    </source>
</evidence>
<name>A0AAU7DW55_9MICO</name>
<keyword evidence="1" id="KW-0472">Membrane</keyword>
<feature type="transmembrane region" description="Helical" evidence="1">
    <location>
        <begin position="115"/>
        <end position="136"/>
    </location>
</feature>
<keyword evidence="1" id="KW-0812">Transmembrane</keyword>
<evidence type="ECO:0000259" key="2">
    <source>
        <dbReference type="Pfam" id="PF10708"/>
    </source>
</evidence>
<keyword evidence="1" id="KW-1133">Transmembrane helix</keyword>
<proteinExistence type="predicted"/>
<accession>A0AAU7DW55</accession>
<gene>
    <name evidence="3" type="ORF">V5R04_12200</name>
</gene>
<dbReference type="InterPro" id="IPR018929">
    <property type="entry name" value="DUF2510"/>
</dbReference>
<dbReference type="AlphaFoldDB" id="A0AAU7DW55"/>
<dbReference type="EMBL" id="CP146203">
    <property type="protein sequence ID" value="XBH20971.1"/>
    <property type="molecule type" value="Genomic_DNA"/>
</dbReference>
<feature type="domain" description="DUF2510" evidence="2">
    <location>
        <begin position="6"/>
        <end position="28"/>
    </location>
</feature>
<sequence length="250" mass="27080">MSAPQPGWYPDPSNSHFLRFFDGHQWTNLNFSIPTDGQITPEMVAAAQQYMAGLGAQMPNPQTAPVQPDTFQSADRYVGQNAQSSFVGQGSPYMGGEQGQFPGGLDEQKPKTSGFVWAIMAIAVVGIAGIGIWSMGLEGSGGSKPTSEFSADYLSLDMGSGFGCEGLAEEALYVSEINDPEGQILTGLVDTEMIRDSRDRFAIPTDIDAEPAVAFTCKGAATYDDGTTRNIEFDFSVDYYEDLYVYYEEK</sequence>
<evidence type="ECO:0000313" key="3">
    <source>
        <dbReference type="EMBL" id="XBH20971.1"/>
    </source>
</evidence>
<organism evidence="3">
    <name type="scientific">Jonesiaceae bacterium BS-20</name>
    <dbReference type="NCBI Taxonomy" id="3120821"/>
    <lineage>
        <taxon>Bacteria</taxon>
        <taxon>Bacillati</taxon>
        <taxon>Actinomycetota</taxon>
        <taxon>Actinomycetes</taxon>
        <taxon>Micrococcales</taxon>
        <taxon>Jonesiaceae</taxon>
    </lineage>
</organism>
<reference evidence="3" key="1">
    <citation type="submission" date="2024-02" db="EMBL/GenBank/DDBJ databases">
        <title>Tomenella chthoni gen. nov. sp. nov., a member of the family Jonesiaceae isolated from bat guano.</title>
        <authorList>
            <person name="Miller S.L."/>
            <person name="King J."/>
            <person name="Sankaranarayanan K."/>
            <person name="Lawson P.A."/>
        </authorList>
    </citation>
    <scope>NUCLEOTIDE SEQUENCE</scope>
    <source>
        <strain evidence="3">BS-20</strain>
    </source>
</reference>
<protein>
    <submittedName>
        <fullName evidence="3">DUF2510 domain-containing protein</fullName>
    </submittedName>
</protein>